<keyword evidence="1" id="KW-0472">Membrane</keyword>
<keyword evidence="3" id="KW-1185">Reference proteome</keyword>
<comment type="caution">
    <text evidence="2">The sequence shown here is derived from an EMBL/GenBank/DDBJ whole genome shotgun (WGS) entry which is preliminary data.</text>
</comment>
<feature type="transmembrane region" description="Helical" evidence="1">
    <location>
        <begin position="28"/>
        <end position="50"/>
    </location>
</feature>
<gene>
    <name evidence="2" type="ORF">BSK56_31015</name>
</gene>
<dbReference type="EMBL" id="MPTB01000066">
    <property type="protein sequence ID" value="OMD37672.1"/>
    <property type="molecule type" value="Genomic_DNA"/>
</dbReference>
<evidence type="ECO:0000256" key="1">
    <source>
        <dbReference type="SAM" id="Phobius"/>
    </source>
</evidence>
<sequence>MYSSRLIINSALLPECTKTPLNEFRDDYYRGTTLVIALPICMGQLLAIALSRLLTGAPGGIVPALRNQLSAGLSSGFSQPLRIYS</sequence>
<proteinExistence type="predicted"/>
<evidence type="ECO:0000313" key="2">
    <source>
        <dbReference type="EMBL" id="OMD37672.1"/>
    </source>
</evidence>
<dbReference type="Proteomes" id="UP000187412">
    <property type="component" value="Unassembled WGS sequence"/>
</dbReference>
<keyword evidence="1" id="KW-0812">Transmembrane</keyword>
<protein>
    <recommendedName>
        <fullName evidence="4">SLC26A/SulP transporter domain-containing protein</fullName>
    </recommendedName>
</protein>
<evidence type="ECO:0000313" key="3">
    <source>
        <dbReference type="Proteomes" id="UP000187412"/>
    </source>
</evidence>
<keyword evidence="1" id="KW-1133">Transmembrane helix</keyword>
<organism evidence="2 3">
    <name type="scientific">Paenibacillus borealis</name>
    <dbReference type="NCBI Taxonomy" id="160799"/>
    <lineage>
        <taxon>Bacteria</taxon>
        <taxon>Bacillati</taxon>
        <taxon>Bacillota</taxon>
        <taxon>Bacilli</taxon>
        <taxon>Bacillales</taxon>
        <taxon>Paenibacillaceae</taxon>
        <taxon>Paenibacillus</taxon>
    </lineage>
</organism>
<evidence type="ECO:0008006" key="4">
    <source>
        <dbReference type="Google" id="ProtNLM"/>
    </source>
</evidence>
<accession>A0ABX3GXY8</accession>
<reference evidence="2 3" key="1">
    <citation type="submission" date="2016-10" db="EMBL/GenBank/DDBJ databases">
        <title>Paenibacillus species isolates.</title>
        <authorList>
            <person name="Beno S.M."/>
        </authorList>
    </citation>
    <scope>NUCLEOTIDE SEQUENCE [LARGE SCALE GENOMIC DNA]</scope>
    <source>
        <strain evidence="2 3">FSL H7-0744</strain>
    </source>
</reference>
<name>A0ABX3GXY8_PAEBO</name>